<dbReference type="PROSITE" id="PS50109">
    <property type="entry name" value="HIS_KIN"/>
    <property type="match status" value="1"/>
</dbReference>
<dbReference type="PANTHER" id="PTHR43711">
    <property type="entry name" value="TWO-COMPONENT HISTIDINE KINASE"/>
    <property type="match status" value="1"/>
</dbReference>
<keyword evidence="7" id="KW-0175">Coiled coil</keyword>
<feature type="transmembrane region" description="Helical" evidence="8">
    <location>
        <begin position="12"/>
        <end position="36"/>
    </location>
</feature>
<dbReference type="EC" id="2.7.13.3" evidence="2"/>
<dbReference type="SMART" id="SM00387">
    <property type="entry name" value="HATPase_c"/>
    <property type="match status" value="1"/>
</dbReference>
<dbReference type="PRINTS" id="PR00344">
    <property type="entry name" value="BCTRLSENSOR"/>
</dbReference>
<reference evidence="10 11" key="1">
    <citation type="submission" date="2022-04" db="EMBL/GenBank/DDBJ databases">
        <title>Diverse halophilic archaea isolated from saline environments.</title>
        <authorList>
            <person name="Cui H.-L."/>
        </authorList>
    </citation>
    <scope>NUCLEOTIDE SEQUENCE [LARGE SCALE GENOMIC DNA]</scope>
    <source>
        <strain evidence="10 11">XZYJT49</strain>
    </source>
</reference>
<dbReference type="Gene3D" id="3.30.565.10">
    <property type="entry name" value="Histidine kinase-like ATPase, C-terminal domain"/>
    <property type="match status" value="1"/>
</dbReference>
<evidence type="ECO:0000256" key="8">
    <source>
        <dbReference type="SAM" id="Phobius"/>
    </source>
</evidence>
<dbReference type="Pfam" id="PF02518">
    <property type="entry name" value="HATPase_c"/>
    <property type="match status" value="1"/>
</dbReference>
<dbReference type="InterPro" id="IPR005467">
    <property type="entry name" value="His_kinase_dom"/>
</dbReference>
<feature type="transmembrane region" description="Helical" evidence="8">
    <location>
        <begin position="42"/>
        <end position="64"/>
    </location>
</feature>
<evidence type="ECO:0000256" key="4">
    <source>
        <dbReference type="ARBA" id="ARBA00022679"/>
    </source>
</evidence>
<dbReference type="InterPro" id="IPR050736">
    <property type="entry name" value="Sensor_HK_Regulatory"/>
</dbReference>
<dbReference type="GO" id="GO:0000155">
    <property type="term" value="F:phosphorelay sensor kinase activity"/>
    <property type="evidence" value="ECO:0007669"/>
    <property type="project" value="InterPro"/>
</dbReference>
<dbReference type="InterPro" id="IPR004358">
    <property type="entry name" value="Sig_transdc_His_kin-like_C"/>
</dbReference>
<keyword evidence="6" id="KW-0902">Two-component regulatory system</keyword>
<organism evidence="10 11">
    <name type="scientific">Halorussus limi</name>
    <dbReference type="NCBI Taxonomy" id="2938695"/>
    <lineage>
        <taxon>Archaea</taxon>
        <taxon>Methanobacteriati</taxon>
        <taxon>Methanobacteriota</taxon>
        <taxon>Stenosarchaea group</taxon>
        <taxon>Halobacteria</taxon>
        <taxon>Halobacteriales</taxon>
        <taxon>Haladaptataceae</taxon>
        <taxon>Halorussus</taxon>
    </lineage>
</organism>
<dbReference type="AlphaFoldDB" id="A0A8U0HYS1"/>
<feature type="domain" description="Histidine kinase" evidence="9">
    <location>
        <begin position="160"/>
        <end position="347"/>
    </location>
</feature>
<evidence type="ECO:0000313" key="10">
    <source>
        <dbReference type="EMBL" id="UPV76077.1"/>
    </source>
</evidence>
<dbReference type="SUPFAM" id="SSF55874">
    <property type="entry name" value="ATPase domain of HSP90 chaperone/DNA topoisomerase II/histidine kinase"/>
    <property type="match status" value="1"/>
</dbReference>
<proteinExistence type="predicted"/>
<sequence length="360" mass="38630">MGHWSRFVSTVGGGRIVAGLGGLYVAVAVARAGFVVATGRPILAAVVDFVLVGAPGAVLLYGGVRLPRTDLDTDTYPRVVTWCLAGFVVTLGVIELLNLEPGVTIAYPRWSFTLGAAIGTAAGFGIGVNDARAVTQRREAERHNRELQRQNGQLENFARMVAHELKNPLTIAKIYLGPATDGDAQAVEEVETALDRIEEMIEVVLVTARGEDATIHAEPVSLSDVAAETWDSLDLQHAKLVVETDRTVMADPIHLRHLLENMFENAVEHTGSAVEITVGPLPDGFYVADDGPGIPAEEREAVFEAGHTTDADGIGLGLTFISQLVETYGWDCTLTESDAGGARFEFTNVDFVTTEKRNVH</sequence>
<feature type="coiled-coil region" evidence="7">
    <location>
        <begin position="133"/>
        <end position="160"/>
    </location>
</feature>
<dbReference type="Proteomes" id="UP000830729">
    <property type="component" value="Chromosome"/>
</dbReference>
<protein>
    <recommendedName>
        <fullName evidence="2">histidine kinase</fullName>
        <ecNumber evidence="2">2.7.13.3</ecNumber>
    </recommendedName>
</protein>
<dbReference type="InterPro" id="IPR003594">
    <property type="entry name" value="HATPase_dom"/>
</dbReference>
<dbReference type="Pfam" id="PF00512">
    <property type="entry name" value="HisKA"/>
    <property type="match status" value="1"/>
</dbReference>
<keyword evidence="10" id="KW-0547">Nucleotide-binding</keyword>
<feature type="transmembrane region" description="Helical" evidence="8">
    <location>
        <begin position="76"/>
        <end position="97"/>
    </location>
</feature>
<feature type="transmembrane region" description="Helical" evidence="8">
    <location>
        <begin position="109"/>
        <end position="128"/>
    </location>
</feature>
<keyword evidence="8" id="KW-1133">Transmembrane helix</keyword>
<dbReference type="PANTHER" id="PTHR43711:SF1">
    <property type="entry name" value="HISTIDINE KINASE 1"/>
    <property type="match status" value="1"/>
</dbReference>
<dbReference type="RefSeq" id="WP_248652114.1">
    <property type="nucleotide sequence ID" value="NZ_CP096659.1"/>
</dbReference>
<gene>
    <name evidence="10" type="ORF">M0R89_08470</name>
</gene>
<evidence type="ECO:0000256" key="5">
    <source>
        <dbReference type="ARBA" id="ARBA00022777"/>
    </source>
</evidence>
<dbReference type="InterPro" id="IPR003661">
    <property type="entry name" value="HisK_dim/P_dom"/>
</dbReference>
<dbReference type="InterPro" id="IPR036890">
    <property type="entry name" value="HATPase_C_sf"/>
</dbReference>
<dbReference type="SUPFAM" id="SSF47384">
    <property type="entry name" value="Homodimeric domain of signal transducing histidine kinase"/>
    <property type="match status" value="1"/>
</dbReference>
<evidence type="ECO:0000313" key="11">
    <source>
        <dbReference type="Proteomes" id="UP000830729"/>
    </source>
</evidence>
<dbReference type="InterPro" id="IPR031623">
    <property type="entry name" value="HisKA_4TM"/>
</dbReference>
<accession>A0A8U0HYS1</accession>
<keyword evidence="11" id="KW-1185">Reference proteome</keyword>
<keyword evidence="10" id="KW-0067">ATP-binding</keyword>
<evidence type="ECO:0000256" key="6">
    <source>
        <dbReference type="ARBA" id="ARBA00023012"/>
    </source>
</evidence>
<dbReference type="KEGG" id="halx:M0R89_08470"/>
<evidence type="ECO:0000256" key="2">
    <source>
        <dbReference type="ARBA" id="ARBA00012438"/>
    </source>
</evidence>
<dbReference type="GeneID" id="72185227"/>
<keyword evidence="8" id="KW-0472">Membrane</keyword>
<keyword evidence="3" id="KW-0597">Phosphoprotein</keyword>
<evidence type="ECO:0000256" key="3">
    <source>
        <dbReference type="ARBA" id="ARBA00022553"/>
    </source>
</evidence>
<evidence type="ECO:0000256" key="1">
    <source>
        <dbReference type="ARBA" id="ARBA00000085"/>
    </source>
</evidence>
<comment type="catalytic activity">
    <reaction evidence="1">
        <text>ATP + protein L-histidine = ADP + protein N-phospho-L-histidine.</text>
        <dbReference type="EC" id="2.7.13.3"/>
    </reaction>
</comment>
<dbReference type="InterPro" id="IPR036097">
    <property type="entry name" value="HisK_dim/P_sf"/>
</dbReference>
<name>A0A8U0HYS1_9EURY</name>
<keyword evidence="5" id="KW-0418">Kinase</keyword>
<dbReference type="GO" id="GO:0005524">
    <property type="term" value="F:ATP binding"/>
    <property type="evidence" value="ECO:0007669"/>
    <property type="project" value="UniProtKB-KW"/>
</dbReference>
<dbReference type="Gene3D" id="1.10.287.130">
    <property type="match status" value="1"/>
</dbReference>
<dbReference type="CDD" id="cd00075">
    <property type="entry name" value="HATPase"/>
    <property type="match status" value="1"/>
</dbReference>
<dbReference type="SMART" id="SM00388">
    <property type="entry name" value="HisKA"/>
    <property type="match status" value="1"/>
</dbReference>
<dbReference type="Pfam" id="PF16926">
    <property type="entry name" value="HisKA_4TM"/>
    <property type="match status" value="1"/>
</dbReference>
<dbReference type="EMBL" id="CP096659">
    <property type="protein sequence ID" value="UPV76077.1"/>
    <property type="molecule type" value="Genomic_DNA"/>
</dbReference>
<dbReference type="CDD" id="cd00082">
    <property type="entry name" value="HisKA"/>
    <property type="match status" value="1"/>
</dbReference>
<keyword evidence="8" id="KW-0812">Transmembrane</keyword>
<keyword evidence="4" id="KW-0808">Transferase</keyword>
<evidence type="ECO:0000259" key="9">
    <source>
        <dbReference type="PROSITE" id="PS50109"/>
    </source>
</evidence>
<evidence type="ECO:0000256" key="7">
    <source>
        <dbReference type="SAM" id="Coils"/>
    </source>
</evidence>